<dbReference type="PANTHER" id="PTHR34569:SF20">
    <property type="entry name" value="EXPRESSED PROTEIN"/>
    <property type="match status" value="1"/>
</dbReference>
<dbReference type="PANTHER" id="PTHR34569">
    <property type="entry name" value="EXPRESSED PROTEIN"/>
    <property type="match status" value="1"/>
</dbReference>
<comment type="caution">
    <text evidence="2">The sequence shown here is derived from an EMBL/GenBank/DDBJ whole genome shotgun (WGS) entry which is preliminary data.</text>
</comment>
<evidence type="ECO:0000256" key="1">
    <source>
        <dbReference type="SAM" id="MobiDB-lite"/>
    </source>
</evidence>
<keyword evidence="3" id="KW-1185">Reference proteome</keyword>
<reference evidence="2" key="2">
    <citation type="submission" date="2021-02" db="EMBL/GenBank/DDBJ databases">
        <authorList>
            <person name="Kimball J.A."/>
            <person name="Haas M.W."/>
            <person name="Macchietto M."/>
            <person name="Kono T."/>
            <person name="Duquette J."/>
            <person name="Shao M."/>
        </authorList>
    </citation>
    <scope>NUCLEOTIDE SEQUENCE</scope>
    <source>
        <tissue evidence="2">Fresh leaf tissue</tissue>
    </source>
</reference>
<name>A0A8J5WDX5_ZIZPA</name>
<feature type="compositionally biased region" description="Gly residues" evidence="1">
    <location>
        <begin position="69"/>
        <end position="78"/>
    </location>
</feature>
<accession>A0A8J5WDX5</accession>
<organism evidence="2 3">
    <name type="scientific">Zizania palustris</name>
    <name type="common">Northern wild rice</name>
    <dbReference type="NCBI Taxonomy" id="103762"/>
    <lineage>
        <taxon>Eukaryota</taxon>
        <taxon>Viridiplantae</taxon>
        <taxon>Streptophyta</taxon>
        <taxon>Embryophyta</taxon>
        <taxon>Tracheophyta</taxon>
        <taxon>Spermatophyta</taxon>
        <taxon>Magnoliopsida</taxon>
        <taxon>Liliopsida</taxon>
        <taxon>Poales</taxon>
        <taxon>Poaceae</taxon>
        <taxon>BOP clade</taxon>
        <taxon>Oryzoideae</taxon>
        <taxon>Oryzeae</taxon>
        <taxon>Zizaniinae</taxon>
        <taxon>Zizania</taxon>
    </lineage>
</organism>
<feature type="region of interest" description="Disordered" evidence="1">
    <location>
        <begin position="1"/>
        <end position="24"/>
    </location>
</feature>
<dbReference type="AlphaFoldDB" id="A0A8J5WDX5"/>
<sequence length="169" mass="17724">MITAVASVVETPSPSRQRCRLANGGSSSAAAAAATTSGDFELQHWRLGKRPGSGMRRRWAPPEIEIPNGGSGGRGGRGYTSLRDILSSPEYAAGSKSSSPADGGSCSGSCVDVHMIRHPLVKHAAYAYLQLTPSAREGEHAGRRCRPSRGPLCRLFLGCLGFIGALFGR</sequence>
<reference evidence="2" key="1">
    <citation type="journal article" date="2021" name="bioRxiv">
        <title>Whole Genome Assembly and Annotation of Northern Wild Rice, Zizania palustris L., Supports a Whole Genome Duplication in the Zizania Genus.</title>
        <authorList>
            <person name="Haas M."/>
            <person name="Kono T."/>
            <person name="Macchietto M."/>
            <person name="Millas R."/>
            <person name="McGilp L."/>
            <person name="Shao M."/>
            <person name="Duquette J."/>
            <person name="Hirsch C.N."/>
            <person name="Kimball J."/>
        </authorList>
    </citation>
    <scope>NUCLEOTIDE SEQUENCE</scope>
    <source>
        <tissue evidence="2">Fresh leaf tissue</tissue>
    </source>
</reference>
<dbReference type="Proteomes" id="UP000729402">
    <property type="component" value="Unassembled WGS sequence"/>
</dbReference>
<feature type="region of interest" description="Disordered" evidence="1">
    <location>
        <begin position="46"/>
        <end position="80"/>
    </location>
</feature>
<protein>
    <submittedName>
        <fullName evidence="2">Uncharacterized protein</fullName>
    </submittedName>
</protein>
<dbReference type="OrthoDB" id="682663at2759"/>
<proteinExistence type="predicted"/>
<dbReference type="EMBL" id="JAAALK010000081">
    <property type="protein sequence ID" value="KAG8089010.1"/>
    <property type="molecule type" value="Genomic_DNA"/>
</dbReference>
<evidence type="ECO:0000313" key="2">
    <source>
        <dbReference type="EMBL" id="KAG8089010.1"/>
    </source>
</evidence>
<gene>
    <name evidence="2" type="ORF">GUJ93_ZPchr0011g28109</name>
</gene>
<evidence type="ECO:0000313" key="3">
    <source>
        <dbReference type="Proteomes" id="UP000729402"/>
    </source>
</evidence>